<evidence type="ECO:0000313" key="1">
    <source>
        <dbReference type="EMBL" id="WKA11030.1"/>
    </source>
</evidence>
<dbReference type="Proteomes" id="UP001227230">
    <property type="component" value="Chromosome 18"/>
</dbReference>
<keyword evidence="2" id="KW-1185">Reference proteome</keyword>
<dbReference type="Gene3D" id="3.40.50.300">
    <property type="entry name" value="P-loop containing nucleotide triphosphate hydrolases"/>
    <property type="match status" value="1"/>
</dbReference>
<name>A0ABY9DTP4_VITVI</name>
<evidence type="ECO:0000313" key="2">
    <source>
        <dbReference type="Proteomes" id="UP001227230"/>
    </source>
</evidence>
<gene>
    <name evidence="1" type="ORF">VitviT2T_028565</name>
</gene>
<accession>A0ABY9DTP4</accession>
<protein>
    <recommendedName>
        <fullName evidence="3">Sulfotransferase</fullName>
    </recommendedName>
</protein>
<dbReference type="InterPro" id="IPR027417">
    <property type="entry name" value="P-loop_NTPase"/>
</dbReference>
<dbReference type="SUPFAM" id="SSF52540">
    <property type="entry name" value="P-loop containing nucleoside triphosphate hydrolases"/>
    <property type="match status" value="1"/>
</dbReference>
<evidence type="ECO:0008006" key="3">
    <source>
        <dbReference type="Google" id="ProtNLM"/>
    </source>
</evidence>
<organism evidence="1 2">
    <name type="scientific">Vitis vinifera</name>
    <name type="common">Grape</name>
    <dbReference type="NCBI Taxonomy" id="29760"/>
    <lineage>
        <taxon>Eukaryota</taxon>
        <taxon>Viridiplantae</taxon>
        <taxon>Streptophyta</taxon>
        <taxon>Embryophyta</taxon>
        <taxon>Tracheophyta</taxon>
        <taxon>Spermatophyta</taxon>
        <taxon>Magnoliopsida</taxon>
        <taxon>eudicotyledons</taxon>
        <taxon>Gunneridae</taxon>
        <taxon>Pentapetalae</taxon>
        <taxon>rosids</taxon>
        <taxon>Vitales</taxon>
        <taxon>Vitaceae</taxon>
        <taxon>Viteae</taxon>
        <taxon>Vitis</taxon>
    </lineage>
</organism>
<proteinExistence type="predicted"/>
<dbReference type="EMBL" id="CP126665">
    <property type="protein sequence ID" value="WKA11030.1"/>
    <property type="molecule type" value="Genomic_DNA"/>
</dbReference>
<sequence>MKSQEHFQAQPSDIILSSAPKTGTTWLKALTFSIKLSIHRIYKHQFPIIGAISSWDFNYVEPKDIYADITQNLLF</sequence>
<reference evidence="1 2" key="1">
    <citation type="journal article" date="2023" name="Hortic Res">
        <title>The complete reference genome for grapevine (Vitis vinifera L.) genetics and breeding.</title>
        <authorList>
            <person name="Shi X."/>
            <person name="Cao S."/>
            <person name="Wang X."/>
            <person name="Huang S."/>
            <person name="Wang Y."/>
            <person name="Liu Z."/>
            <person name="Liu W."/>
            <person name="Leng X."/>
            <person name="Peng Y."/>
            <person name="Wang N."/>
            <person name="Wang Y."/>
            <person name="Ma Z."/>
            <person name="Xu X."/>
            <person name="Zhang F."/>
            <person name="Xue H."/>
            <person name="Zhong H."/>
            <person name="Wang Y."/>
            <person name="Zhang K."/>
            <person name="Velt A."/>
            <person name="Avia K."/>
            <person name="Holtgrawe D."/>
            <person name="Grimplet J."/>
            <person name="Matus J.T."/>
            <person name="Ware D."/>
            <person name="Wu X."/>
            <person name="Wang H."/>
            <person name="Liu C."/>
            <person name="Fang Y."/>
            <person name="Rustenholz C."/>
            <person name="Cheng Z."/>
            <person name="Xiao H."/>
            <person name="Zhou Y."/>
        </authorList>
    </citation>
    <scope>NUCLEOTIDE SEQUENCE [LARGE SCALE GENOMIC DNA]</scope>
    <source>
        <strain evidence="2">cv. Pinot noir / PN40024</strain>
        <tissue evidence="1">Leaf</tissue>
    </source>
</reference>